<feature type="transmembrane region" description="Helical" evidence="1">
    <location>
        <begin position="66"/>
        <end position="87"/>
    </location>
</feature>
<organism evidence="2 3">
    <name type="scientific">Acinetobacter gandensis</name>
    <dbReference type="NCBI Taxonomy" id="1443941"/>
    <lineage>
        <taxon>Bacteria</taxon>
        <taxon>Pseudomonadati</taxon>
        <taxon>Pseudomonadota</taxon>
        <taxon>Gammaproteobacteria</taxon>
        <taxon>Moraxellales</taxon>
        <taxon>Moraxellaceae</taxon>
        <taxon>Acinetobacter</taxon>
    </lineage>
</organism>
<feature type="transmembrane region" description="Helical" evidence="1">
    <location>
        <begin position="12"/>
        <end position="36"/>
    </location>
</feature>
<dbReference type="RefSeq" id="WP_067767140.1">
    <property type="nucleotide sequence ID" value="NZ_JBLZYA010000002.1"/>
</dbReference>
<comment type="caution">
    <text evidence="2">The sequence shown here is derived from an EMBL/GenBank/DDBJ whole genome shotgun (WGS) entry which is preliminary data.</text>
</comment>
<sequence>MKQILPFSHTLYVKLYSFVLSMLLAYCLFNAIYSVIIGGKSAYLFSSLILIFQTINVFKASVNKKIYNYMGLIGLILSLVYLNHWRFLSQPESIAILPSVILTLLSLGYFSQQHSRLNLLKAALIFGFLVLAYTQHHDLNTLQNYYDSLHTGETWQQYGAL</sequence>
<accession>A0A1A7R7K0</accession>
<evidence type="ECO:0000313" key="3">
    <source>
        <dbReference type="Proteomes" id="UP000185753"/>
    </source>
</evidence>
<feature type="transmembrane region" description="Helical" evidence="1">
    <location>
        <begin position="117"/>
        <end position="134"/>
    </location>
</feature>
<keyword evidence="3" id="KW-1185">Reference proteome</keyword>
<feature type="transmembrane region" description="Helical" evidence="1">
    <location>
        <begin position="93"/>
        <end position="110"/>
    </location>
</feature>
<name>A0A1A7R7K0_9GAMM</name>
<keyword evidence="1" id="KW-1133">Transmembrane helix</keyword>
<dbReference type="AlphaFoldDB" id="A0A1A7R7K0"/>
<evidence type="ECO:0000256" key="1">
    <source>
        <dbReference type="SAM" id="Phobius"/>
    </source>
</evidence>
<gene>
    <name evidence="2" type="ORF">A9J31_09560</name>
</gene>
<dbReference type="STRING" id="1443941.A9J31_09560"/>
<dbReference type="EMBL" id="LZDS01000029">
    <property type="protein sequence ID" value="OBX27473.1"/>
    <property type="molecule type" value="Genomic_DNA"/>
</dbReference>
<reference evidence="3" key="1">
    <citation type="submission" date="2016-06" db="EMBL/GenBank/DDBJ databases">
        <authorList>
            <person name="Radolfova-Krizova L."/>
            <person name="Nemec A."/>
        </authorList>
    </citation>
    <scope>NUCLEOTIDE SEQUENCE [LARGE SCALE GENOMIC DNA]</scope>
    <source>
        <strain evidence="3">ANC 4275</strain>
    </source>
</reference>
<proteinExistence type="predicted"/>
<keyword evidence="1" id="KW-0812">Transmembrane</keyword>
<dbReference type="OrthoDB" id="6712263at2"/>
<evidence type="ECO:0000313" key="2">
    <source>
        <dbReference type="EMBL" id="OBX27473.1"/>
    </source>
</evidence>
<keyword evidence="1" id="KW-0472">Membrane</keyword>
<dbReference type="Proteomes" id="UP000185753">
    <property type="component" value="Unassembled WGS sequence"/>
</dbReference>
<protein>
    <submittedName>
        <fullName evidence="2">Uncharacterized protein</fullName>
    </submittedName>
</protein>